<evidence type="ECO:0000313" key="2">
    <source>
        <dbReference type="EMBL" id="ORY96309.1"/>
    </source>
</evidence>
<dbReference type="Gene3D" id="2.30.30.190">
    <property type="entry name" value="CAP Gly-rich-like domain"/>
    <property type="match status" value="1"/>
</dbReference>
<keyword evidence="3" id="KW-1185">Reference proteome</keyword>
<dbReference type="STRING" id="13706.A0A1X2HBY8"/>
<feature type="domain" description="CAP-Gly" evidence="1">
    <location>
        <begin position="52"/>
        <end position="85"/>
    </location>
</feature>
<accession>A0A1X2HBY8</accession>
<organism evidence="2 3">
    <name type="scientific">Syncephalastrum racemosum</name>
    <name type="common">Filamentous fungus</name>
    <dbReference type="NCBI Taxonomy" id="13706"/>
    <lineage>
        <taxon>Eukaryota</taxon>
        <taxon>Fungi</taxon>
        <taxon>Fungi incertae sedis</taxon>
        <taxon>Mucoromycota</taxon>
        <taxon>Mucoromycotina</taxon>
        <taxon>Mucoromycetes</taxon>
        <taxon>Mucorales</taxon>
        <taxon>Syncephalastraceae</taxon>
        <taxon>Syncephalastrum</taxon>
    </lineage>
</organism>
<dbReference type="AlphaFoldDB" id="A0A1X2HBY8"/>
<dbReference type="SUPFAM" id="SSF74924">
    <property type="entry name" value="Cap-Gly domain"/>
    <property type="match status" value="1"/>
</dbReference>
<evidence type="ECO:0000313" key="3">
    <source>
        <dbReference type="Proteomes" id="UP000242180"/>
    </source>
</evidence>
<dbReference type="SMART" id="SM01052">
    <property type="entry name" value="CAP_GLY"/>
    <property type="match status" value="1"/>
</dbReference>
<reference evidence="2 3" key="1">
    <citation type="submission" date="2016-07" db="EMBL/GenBank/DDBJ databases">
        <title>Pervasive Adenine N6-methylation of Active Genes in Fungi.</title>
        <authorList>
            <consortium name="DOE Joint Genome Institute"/>
            <person name="Mondo S.J."/>
            <person name="Dannebaum R.O."/>
            <person name="Kuo R.C."/>
            <person name="Labutti K."/>
            <person name="Haridas S."/>
            <person name="Kuo A."/>
            <person name="Salamov A."/>
            <person name="Ahrendt S.R."/>
            <person name="Lipzen A."/>
            <person name="Sullivan W."/>
            <person name="Andreopoulos W.B."/>
            <person name="Clum A."/>
            <person name="Lindquist E."/>
            <person name="Daum C."/>
            <person name="Ramamoorthy G.K."/>
            <person name="Gryganskyi A."/>
            <person name="Culley D."/>
            <person name="Magnuson J.K."/>
            <person name="James T.Y."/>
            <person name="O'Malley M.A."/>
            <person name="Stajich J.E."/>
            <person name="Spatafora J.W."/>
            <person name="Visel A."/>
            <person name="Grigoriev I.V."/>
        </authorList>
    </citation>
    <scope>NUCLEOTIDE SEQUENCE [LARGE SCALE GENOMIC DNA]</scope>
    <source>
        <strain evidence="2 3">NRRL 2496</strain>
    </source>
</reference>
<comment type="caution">
    <text evidence="2">The sequence shown here is derived from an EMBL/GenBank/DDBJ whole genome shotgun (WGS) entry which is preliminary data.</text>
</comment>
<dbReference type="InParanoid" id="A0A1X2HBY8"/>
<dbReference type="Proteomes" id="UP000242180">
    <property type="component" value="Unassembled WGS sequence"/>
</dbReference>
<gene>
    <name evidence="2" type="ORF">BCR43DRAFT_439972</name>
</gene>
<dbReference type="OMA" id="YIGPVAW"/>
<dbReference type="PROSITE" id="PS00845">
    <property type="entry name" value="CAP_GLY_1"/>
    <property type="match status" value="1"/>
</dbReference>
<dbReference type="Pfam" id="PF01302">
    <property type="entry name" value="CAP_GLY"/>
    <property type="match status" value="1"/>
</dbReference>
<protein>
    <submittedName>
        <fullName evidence="2">CAP Gly-rich domain-containing protein</fullName>
    </submittedName>
</protein>
<dbReference type="PROSITE" id="PS50245">
    <property type="entry name" value="CAP_GLY_2"/>
    <property type="match status" value="1"/>
</dbReference>
<dbReference type="InterPro" id="IPR036859">
    <property type="entry name" value="CAP-Gly_dom_sf"/>
</dbReference>
<sequence length="92" mass="10280">MSDDKAEEEEEDDGKAKELKIGDMVKLIHRPLPTLGHVRYIGPVAWAEGDDWVGVELQSRVGKNDGSVDGKRYFQTDPHRGIFVTKSELTLA</sequence>
<dbReference type="InterPro" id="IPR000938">
    <property type="entry name" value="CAP-Gly_domain"/>
</dbReference>
<proteinExistence type="predicted"/>
<name>A0A1X2HBY8_SYNRA</name>
<dbReference type="EMBL" id="MCGN01000005">
    <property type="protein sequence ID" value="ORY96309.1"/>
    <property type="molecule type" value="Genomic_DNA"/>
</dbReference>
<dbReference type="PANTHER" id="PTHR18916">
    <property type="entry name" value="DYNACTIN 1-RELATED MICROTUBULE-BINDING"/>
    <property type="match status" value="1"/>
</dbReference>
<dbReference type="OrthoDB" id="2130750at2759"/>
<evidence type="ECO:0000259" key="1">
    <source>
        <dbReference type="PROSITE" id="PS50245"/>
    </source>
</evidence>